<evidence type="ECO:0000313" key="2">
    <source>
        <dbReference type="EMBL" id="GAA0706658.1"/>
    </source>
</evidence>
<comment type="caution">
    <text evidence="2">The sequence shown here is derived from an EMBL/GenBank/DDBJ whole genome shotgun (WGS) entry which is preliminary data.</text>
</comment>
<reference evidence="3" key="1">
    <citation type="journal article" date="2019" name="Int. J. Syst. Evol. Microbiol.">
        <title>The Global Catalogue of Microorganisms (GCM) 10K type strain sequencing project: providing services to taxonomists for standard genome sequencing and annotation.</title>
        <authorList>
            <consortium name="The Broad Institute Genomics Platform"/>
            <consortium name="The Broad Institute Genome Sequencing Center for Infectious Disease"/>
            <person name="Wu L."/>
            <person name="Ma J."/>
        </authorList>
    </citation>
    <scope>NUCLEOTIDE SEQUENCE [LARGE SCALE GENOMIC DNA]</scope>
    <source>
        <strain evidence="3">JCM 15421</strain>
    </source>
</reference>
<dbReference type="Gene3D" id="3.40.50.2000">
    <property type="entry name" value="Glycogen Phosphorylase B"/>
    <property type="match status" value="1"/>
</dbReference>
<dbReference type="InterPro" id="IPR001296">
    <property type="entry name" value="Glyco_trans_1"/>
</dbReference>
<keyword evidence="3" id="KW-1185">Reference proteome</keyword>
<sequence length="417" mass="46187">MALLDREHLRSGRIARIAGELYLDMHLLQPALALLRQVLETGSDDPHATAAFEECRYLADRSAIWQSANRTITESLARLNACARGRGSSVSGPIHIVCKLDTIGGTERRALNLYRSLSPHADVTLWSTQPAMPCHRNEFPVRHIAAGDAPAGGTLVLVGTYFACEAWLEASPFERVVICHNLAEQYANLASRLRQIEANPSRPRVELTFPSGLFQQTVGLPGRVEYSPVDMDAFRPERSRRVATGRLVIGRHGRAYPLKFHPNDPSFFRAVMARGHRVRVLGGTAIAPAFAHDRAPLPDLLAVGAESARDFLGSLDVFLYRKHPELFETCGTVITEAMAMELPVIVFAEQCGASELIEHGDNGFLVHSETEAMHLIDRLAEEPALRERVGRSARATIVELMRRQESAVIEYYLDGRD</sequence>
<gene>
    <name evidence="2" type="ORF">GCM10009105_04870</name>
</gene>
<protein>
    <recommendedName>
        <fullName evidence="1">Glycosyl transferase family 1 domain-containing protein</fullName>
    </recommendedName>
</protein>
<dbReference type="EMBL" id="BAAAEU010000002">
    <property type="protein sequence ID" value="GAA0706658.1"/>
    <property type="molecule type" value="Genomic_DNA"/>
</dbReference>
<dbReference type="PANTHER" id="PTHR45947">
    <property type="entry name" value="SULFOQUINOVOSYL TRANSFERASE SQD2"/>
    <property type="match status" value="1"/>
</dbReference>
<dbReference type="Proteomes" id="UP001501523">
    <property type="component" value="Unassembled WGS sequence"/>
</dbReference>
<evidence type="ECO:0000259" key="1">
    <source>
        <dbReference type="Pfam" id="PF00534"/>
    </source>
</evidence>
<evidence type="ECO:0000313" key="3">
    <source>
        <dbReference type="Proteomes" id="UP001501523"/>
    </source>
</evidence>
<name>A0ABP3TIG2_9GAMM</name>
<proteinExistence type="predicted"/>
<dbReference type="InterPro" id="IPR050194">
    <property type="entry name" value="Glycosyltransferase_grp1"/>
</dbReference>
<accession>A0ABP3TIG2</accession>
<organism evidence="2 3">
    <name type="scientific">Dokdonella soli</name>
    <dbReference type="NCBI Taxonomy" id="529810"/>
    <lineage>
        <taxon>Bacteria</taxon>
        <taxon>Pseudomonadati</taxon>
        <taxon>Pseudomonadota</taxon>
        <taxon>Gammaproteobacteria</taxon>
        <taxon>Lysobacterales</taxon>
        <taxon>Rhodanobacteraceae</taxon>
        <taxon>Dokdonella</taxon>
    </lineage>
</organism>
<dbReference type="PANTHER" id="PTHR45947:SF3">
    <property type="entry name" value="SULFOQUINOVOSYL TRANSFERASE SQD2"/>
    <property type="match status" value="1"/>
</dbReference>
<feature type="domain" description="Glycosyl transferase family 1" evidence="1">
    <location>
        <begin position="311"/>
        <end position="395"/>
    </location>
</feature>
<dbReference type="Pfam" id="PF00534">
    <property type="entry name" value="Glycos_transf_1"/>
    <property type="match status" value="1"/>
</dbReference>
<dbReference type="SUPFAM" id="SSF53756">
    <property type="entry name" value="UDP-Glycosyltransferase/glycogen phosphorylase"/>
    <property type="match status" value="1"/>
</dbReference>